<dbReference type="AlphaFoldDB" id="A0A2T0QY57"/>
<dbReference type="InterPro" id="IPR001926">
    <property type="entry name" value="TrpB-like_PALP"/>
</dbReference>
<dbReference type="EMBL" id="PVZF01000014">
    <property type="protein sequence ID" value="PRY11058.1"/>
    <property type="molecule type" value="Genomic_DNA"/>
</dbReference>
<dbReference type="InterPro" id="IPR050214">
    <property type="entry name" value="Cys_Synth/Cystath_Beta-Synth"/>
</dbReference>
<dbReference type="CDD" id="cd01561">
    <property type="entry name" value="CBS_like"/>
    <property type="match status" value="1"/>
</dbReference>
<keyword evidence="6" id="KW-1185">Reference proteome</keyword>
<dbReference type="GO" id="GO:0006535">
    <property type="term" value="P:cysteine biosynthetic process from serine"/>
    <property type="evidence" value="ECO:0007669"/>
    <property type="project" value="InterPro"/>
</dbReference>
<keyword evidence="3" id="KW-0663">Pyridoxal phosphate</keyword>
<dbReference type="InterPro" id="IPR036052">
    <property type="entry name" value="TrpB-like_PALP_sf"/>
</dbReference>
<evidence type="ECO:0000256" key="3">
    <source>
        <dbReference type="ARBA" id="ARBA00022898"/>
    </source>
</evidence>
<dbReference type="InterPro" id="IPR001216">
    <property type="entry name" value="P-phosphate_BS"/>
</dbReference>
<organism evidence="5 6">
    <name type="scientific">Kineococcus rhizosphaerae</name>
    <dbReference type="NCBI Taxonomy" id="559628"/>
    <lineage>
        <taxon>Bacteria</taxon>
        <taxon>Bacillati</taxon>
        <taxon>Actinomycetota</taxon>
        <taxon>Actinomycetes</taxon>
        <taxon>Kineosporiales</taxon>
        <taxon>Kineosporiaceae</taxon>
        <taxon>Kineococcus</taxon>
    </lineage>
</organism>
<dbReference type="Gene3D" id="3.40.50.1100">
    <property type="match status" value="2"/>
</dbReference>
<evidence type="ECO:0000256" key="1">
    <source>
        <dbReference type="ARBA" id="ARBA00001933"/>
    </source>
</evidence>
<dbReference type="PANTHER" id="PTHR10314">
    <property type="entry name" value="CYSTATHIONINE BETA-SYNTHASE"/>
    <property type="match status" value="1"/>
</dbReference>
<evidence type="ECO:0000313" key="5">
    <source>
        <dbReference type="EMBL" id="PRY11058.1"/>
    </source>
</evidence>
<dbReference type="Pfam" id="PF00291">
    <property type="entry name" value="PALP"/>
    <property type="match status" value="1"/>
</dbReference>
<gene>
    <name evidence="5" type="ORF">CLV37_11411</name>
</gene>
<comment type="similarity">
    <text evidence="2">Belongs to the cysteine synthase/cystathionine beta-synthase family.</text>
</comment>
<comment type="caution">
    <text evidence="5">The sequence shown here is derived from an EMBL/GenBank/DDBJ whole genome shotgun (WGS) entry which is preliminary data.</text>
</comment>
<reference evidence="5 6" key="1">
    <citation type="submission" date="2018-03" db="EMBL/GenBank/DDBJ databases">
        <title>Genomic Encyclopedia of Archaeal and Bacterial Type Strains, Phase II (KMG-II): from individual species to whole genera.</title>
        <authorList>
            <person name="Goeker M."/>
        </authorList>
    </citation>
    <scope>NUCLEOTIDE SEQUENCE [LARGE SCALE GENOMIC DNA]</scope>
    <source>
        <strain evidence="5 6">DSM 19711</strain>
    </source>
</reference>
<dbReference type="PROSITE" id="PS00901">
    <property type="entry name" value="CYS_SYNTHASE"/>
    <property type="match status" value="1"/>
</dbReference>
<protein>
    <submittedName>
        <fullName evidence="5">Cystathionine beta-synthase</fullName>
    </submittedName>
</protein>
<feature type="domain" description="Tryptophan synthase beta chain-like PALP" evidence="4">
    <location>
        <begin position="47"/>
        <end position="343"/>
    </location>
</feature>
<evidence type="ECO:0000256" key="2">
    <source>
        <dbReference type="ARBA" id="ARBA00007103"/>
    </source>
</evidence>
<dbReference type="Proteomes" id="UP000238083">
    <property type="component" value="Unassembled WGS sequence"/>
</dbReference>
<proteinExistence type="inferred from homology"/>
<comment type="cofactor">
    <cofactor evidence="1">
        <name>pyridoxal 5'-phosphate</name>
        <dbReference type="ChEBI" id="CHEBI:597326"/>
    </cofactor>
</comment>
<dbReference type="FunFam" id="3.40.50.1100:FF:000118">
    <property type="entry name" value="Related to CYS4-cystathionine beta-synthase"/>
    <property type="match status" value="1"/>
</dbReference>
<evidence type="ECO:0000313" key="6">
    <source>
        <dbReference type="Proteomes" id="UP000238083"/>
    </source>
</evidence>
<sequence length="512" mass="53713">MTHPTSPNSFHHRKARTVSTLERLPIPGTADDLRLETPGGPVHESVLDAVGSSPLVRLRRTAAHLSAAVYVKLEQNNPGGSVKDRAALWMVRRAEADGSLRPGGTIVEGTSGNTGVGLAVVGAQLGYSVVVVVPDKTSREKIAVLRAYGAEVVVVPGGVPRHDPRHVHATAVRLAEEIPGGWLANQYDNPANPAAHRETTGPEIWAQTGGRITTFVAGIGTGGTVSGTGEHLKAVSGGRVRVVGVDPQSSTYSGGDGSPWAVESIGHYLHPDTVEDVWPESYHPEVLDEIVTFSDRDALLTGRRLAREEGLLVGGSAAAAVSVALREAEGLGPQDVVVVLLPDSGRSYLSKNFDDDWLRGSGFLEEGVEHPVRALLPDGALDAPGPIALRADLTVREAIEQALAEGALGRTPLAVVLPRQGASRPHALGDVLGATTLAGLRGLVRDHPEVAGVALREVADPPLPQVGVGQDVDEAWQALGAAPAAWVLVDGRVAGWVRRARLEQFRTPEVPA</sequence>
<dbReference type="SUPFAM" id="SSF53686">
    <property type="entry name" value="Tryptophan synthase beta subunit-like PLP-dependent enzymes"/>
    <property type="match status" value="1"/>
</dbReference>
<dbReference type="FunFam" id="3.40.50.1100:FF:000003">
    <property type="entry name" value="Cystathionine beta-synthase"/>
    <property type="match status" value="1"/>
</dbReference>
<accession>A0A2T0QY57</accession>
<dbReference type="GO" id="GO:0016765">
    <property type="term" value="F:transferase activity, transferring alkyl or aryl (other than methyl) groups"/>
    <property type="evidence" value="ECO:0007669"/>
    <property type="project" value="UniProtKB-ARBA"/>
</dbReference>
<evidence type="ECO:0000259" key="4">
    <source>
        <dbReference type="Pfam" id="PF00291"/>
    </source>
</evidence>
<name>A0A2T0QY57_9ACTN</name>